<dbReference type="InterPro" id="IPR002893">
    <property type="entry name" value="Znf_MYND"/>
</dbReference>
<sequence length="657" mass="73832">MTDFSTAKLMEQAKLGSQQAIRDLLHFTSAVDYSPSYLDILLPHFDRTKSLKRGDRHAAATERDVEFKGLLLSCFVRCAASWNRSASLRARSAEKVLPRQDDILFLMSVYTARILRDTNPAVCTRAIDLVSRSIAYLADLLDSAEDDGVLDNPRALRLTLLLWTARRRDTSQPYHSFGEQPSSSHSCSILRLLMLYARNGDEQWTALIHHITASTKSCTAFCKAYVDRVKQVPVLFARNVPDGQGISNATSAVLVDHVRELVVVGSKMAETPVLHRRLRTDGFVHHLVQALLCVRSLMSTDLRSFTGMLTITMQLSYQQYADPAGGISELLNSGVMPVFFEVILNRGHGEEEVGPIRESVFSIIDALADFMLDPRVVRDLEGLASRTPRTTWDQLMEVGRTKVNFPDFWKDFLGTIGNRSLLLSDIAAGKTSKVVSCDSHIHPQLRSTGGVTTKECSGCRSVVYCGESCQKADWAVRHRHECGIMRHSRYARESQGVKYAQRTRSFATTVILDRFLREVGFAQNIADALHPTAHESDLIAIVSRPFGACSLAVTDVMPIDDYLRQRCRMMKASCPAMDARERKVVEEHRARRVKDTVLVAGSFRYDSVYHVEVLLQVRKERSGMVVLRSVQSFLRVVKSRGIPSAELEEDGWYKDRR</sequence>
<dbReference type="VEuPathDB" id="FungiDB:CC1G_03182"/>
<dbReference type="HOGENOM" id="CLU_032826_0_0_1"/>
<organism evidence="6 7">
    <name type="scientific">Coprinopsis cinerea (strain Okayama-7 / 130 / ATCC MYA-4618 / FGSC 9003)</name>
    <name type="common">Inky cap fungus</name>
    <name type="synonym">Hormographiella aspergillata</name>
    <dbReference type="NCBI Taxonomy" id="240176"/>
    <lineage>
        <taxon>Eukaryota</taxon>
        <taxon>Fungi</taxon>
        <taxon>Dikarya</taxon>
        <taxon>Basidiomycota</taxon>
        <taxon>Agaricomycotina</taxon>
        <taxon>Agaricomycetes</taxon>
        <taxon>Agaricomycetidae</taxon>
        <taxon>Agaricales</taxon>
        <taxon>Agaricineae</taxon>
        <taxon>Psathyrellaceae</taxon>
        <taxon>Coprinopsis</taxon>
    </lineage>
</organism>
<protein>
    <recommendedName>
        <fullName evidence="5">MYND-type domain-containing protein</fullName>
    </recommendedName>
</protein>
<dbReference type="OrthoDB" id="341421at2759"/>
<reference evidence="6 7" key="1">
    <citation type="journal article" date="2010" name="Proc. Natl. Acad. Sci. U.S.A.">
        <title>Insights into evolution of multicellular fungi from the assembled chromosomes of the mushroom Coprinopsis cinerea (Coprinus cinereus).</title>
        <authorList>
            <person name="Stajich J.E."/>
            <person name="Wilke S.K."/>
            <person name="Ahren D."/>
            <person name="Au C.H."/>
            <person name="Birren B.W."/>
            <person name="Borodovsky M."/>
            <person name="Burns C."/>
            <person name="Canback B."/>
            <person name="Casselton L.A."/>
            <person name="Cheng C.K."/>
            <person name="Deng J."/>
            <person name="Dietrich F.S."/>
            <person name="Fargo D.C."/>
            <person name="Farman M.L."/>
            <person name="Gathman A.C."/>
            <person name="Goldberg J."/>
            <person name="Guigo R."/>
            <person name="Hoegger P.J."/>
            <person name="Hooker J.B."/>
            <person name="Huggins A."/>
            <person name="James T.Y."/>
            <person name="Kamada T."/>
            <person name="Kilaru S."/>
            <person name="Kodira C."/>
            <person name="Kues U."/>
            <person name="Kupfer D."/>
            <person name="Kwan H.S."/>
            <person name="Lomsadze A."/>
            <person name="Li W."/>
            <person name="Lilly W.W."/>
            <person name="Ma L.J."/>
            <person name="Mackey A.J."/>
            <person name="Manning G."/>
            <person name="Martin F."/>
            <person name="Muraguchi H."/>
            <person name="Natvig D.O."/>
            <person name="Palmerini H."/>
            <person name="Ramesh M.A."/>
            <person name="Rehmeyer C.J."/>
            <person name="Roe B.A."/>
            <person name="Shenoy N."/>
            <person name="Stanke M."/>
            <person name="Ter-Hovhannisyan V."/>
            <person name="Tunlid A."/>
            <person name="Velagapudi R."/>
            <person name="Vision T.J."/>
            <person name="Zeng Q."/>
            <person name="Zolan M.E."/>
            <person name="Pukkila P.J."/>
        </authorList>
    </citation>
    <scope>NUCLEOTIDE SEQUENCE [LARGE SCALE GENOMIC DNA]</scope>
    <source>
        <strain evidence="7">Okayama-7 / 130 / ATCC MYA-4618 / FGSC 9003</strain>
    </source>
</reference>
<dbReference type="Gene3D" id="6.10.140.2220">
    <property type="match status" value="1"/>
</dbReference>
<evidence type="ECO:0000256" key="4">
    <source>
        <dbReference type="PROSITE-ProRule" id="PRU00134"/>
    </source>
</evidence>
<name>A8PF81_COPC7</name>
<evidence type="ECO:0000313" key="6">
    <source>
        <dbReference type="EMBL" id="EAU81006.2"/>
    </source>
</evidence>
<keyword evidence="3" id="KW-0862">Zinc</keyword>
<evidence type="ECO:0000256" key="1">
    <source>
        <dbReference type="ARBA" id="ARBA00022723"/>
    </source>
</evidence>
<dbReference type="Pfam" id="PF01753">
    <property type="entry name" value="zf-MYND"/>
    <property type="match status" value="1"/>
</dbReference>
<accession>A8PF81</accession>
<evidence type="ECO:0000259" key="5">
    <source>
        <dbReference type="PROSITE" id="PS50865"/>
    </source>
</evidence>
<keyword evidence="2 4" id="KW-0863">Zinc-finger</keyword>
<gene>
    <name evidence="6" type="ORF">CC1G_03182</name>
</gene>
<proteinExistence type="predicted"/>
<dbReference type="AlphaFoldDB" id="A8PF81"/>
<dbReference type="InParanoid" id="A8PF81"/>
<dbReference type="Proteomes" id="UP000001861">
    <property type="component" value="Unassembled WGS sequence"/>
</dbReference>
<dbReference type="EMBL" id="AACS02000008">
    <property type="protein sequence ID" value="EAU81006.2"/>
    <property type="molecule type" value="Genomic_DNA"/>
</dbReference>
<evidence type="ECO:0000313" key="7">
    <source>
        <dbReference type="Proteomes" id="UP000001861"/>
    </source>
</evidence>
<dbReference type="KEGG" id="cci:CC1G_03182"/>
<dbReference type="GeneID" id="6017609"/>
<dbReference type="PROSITE" id="PS50865">
    <property type="entry name" value="ZF_MYND_2"/>
    <property type="match status" value="1"/>
</dbReference>
<comment type="caution">
    <text evidence="6">The sequence shown here is derived from an EMBL/GenBank/DDBJ whole genome shotgun (WGS) entry which is preliminary data.</text>
</comment>
<feature type="domain" description="MYND-type" evidence="5">
    <location>
        <begin position="434"/>
        <end position="482"/>
    </location>
</feature>
<keyword evidence="7" id="KW-1185">Reference proteome</keyword>
<dbReference type="GO" id="GO:0008270">
    <property type="term" value="F:zinc ion binding"/>
    <property type="evidence" value="ECO:0007669"/>
    <property type="project" value="UniProtKB-KW"/>
</dbReference>
<keyword evidence="1" id="KW-0479">Metal-binding</keyword>
<dbReference type="RefSeq" id="XP_001840953.2">
    <property type="nucleotide sequence ID" value="XM_001840901.2"/>
</dbReference>
<evidence type="ECO:0000256" key="3">
    <source>
        <dbReference type="ARBA" id="ARBA00022833"/>
    </source>
</evidence>
<evidence type="ECO:0000256" key="2">
    <source>
        <dbReference type="ARBA" id="ARBA00022771"/>
    </source>
</evidence>
<dbReference type="SUPFAM" id="SSF144232">
    <property type="entry name" value="HIT/MYND zinc finger-like"/>
    <property type="match status" value="1"/>
</dbReference>